<name>A0A926ICM0_9FIRM</name>
<dbReference type="Proteomes" id="UP000623678">
    <property type="component" value="Unassembled WGS sequence"/>
</dbReference>
<keyword evidence="2" id="KW-1185">Reference proteome</keyword>
<proteinExistence type="predicted"/>
<evidence type="ECO:0000313" key="1">
    <source>
        <dbReference type="EMBL" id="MBC8585327.1"/>
    </source>
</evidence>
<accession>A0A926ICM0</accession>
<protein>
    <submittedName>
        <fullName evidence="1">Uncharacterized protein</fullName>
    </submittedName>
</protein>
<dbReference type="AlphaFoldDB" id="A0A926ICM0"/>
<reference evidence="1" key="1">
    <citation type="submission" date="2020-08" db="EMBL/GenBank/DDBJ databases">
        <title>Genome public.</title>
        <authorList>
            <person name="Liu C."/>
            <person name="Sun Q."/>
        </authorList>
    </citation>
    <scope>NUCLEOTIDE SEQUENCE</scope>
    <source>
        <strain evidence="1">NSJ-64</strain>
    </source>
</reference>
<evidence type="ECO:0000313" key="2">
    <source>
        <dbReference type="Proteomes" id="UP000623678"/>
    </source>
</evidence>
<comment type="caution">
    <text evidence="1">The sequence shown here is derived from an EMBL/GenBank/DDBJ whole genome shotgun (WGS) entry which is preliminary data.</text>
</comment>
<dbReference type="EMBL" id="JACRTD010000004">
    <property type="protein sequence ID" value="MBC8585327.1"/>
    <property type="molecule type" value="Genomic_DNA"/>
</dbReference>
<sequence length="114" mass="12822">MDVVKAIDGAIQQCGRPVSLIYEGVEYVFTACIMPTSYSTLKHVQVPRSPFGQIDEKQYVYYGPLSNGGEYVLKDTLLSVGKRTYAVILCHDFHYQQQAVFRRAILQEVIEGNG</sequence>
<dbReference type="RefSeq" id="WP_262395111.1">
    <property type="nucleotide sequence ID" value="NZ_JACRTD010000004.1"/>
</dbReference>
<gene>
    <name evidence="1" type="ORF">H8705_06995</name>
</gene>
<organism evidence="1 2">
    <name type="scientific">Youxingia wuxianensis</name>
    <dbReference type="NCBI Taxonomy" id="2763678"/>
    <lineage>
        <taxon>Bacteria</taxon>
        <taxon>Bacillati</taxon>
        <taxon>Bacillota</taxon>
        <taxon>Clostridia</taxon>
        <taxon>Eubacteriales</taxon>
        <taxon>Oscillospiraceae</taxon>
        <taxon>Youxingia</taxon>
    </lineage>
</organism>